<feature type="region of interest" description="Disordered" evidence="1">
    <location>
        <begin position="57"/>
        <end position="82"/>
    </location>
</feature>
<comment type="caution">
    <text evidence="4">The sequence shown here is derived from an EMBL/GenBank/DDBJ whole genome shotgun (WGS) entry which is preliminary data.</text>
</comment>
<protein>
    <recommendedName>
        <fullName evidence="3">DUF5666 domain-containing protein</fullName>
    </recommendedName>
</protein>
<feature type="compositionally biased region" description="Gly residues" evidence="1">
    <location>
        <begin position="363"/>
        <end position="384"/>
    </location>
</feature>
<sequence length="384" mass="38348">MKRCPALVTLAWLLTACTPQASELAGPVRWSDVNWLHPAMSGTACRAPEGDGQMRLAERGIGGTGPITRPPTAPGPTDSKPPTGVAAVITGFGSVCLAGLEVALAPSLTVTMDGLTTSEQNLAAGQRAVLVATWDGHRPITAKVAIRHEIVGPVEREVTDGIWIVAGQLVHIAPGAWVQAALTRGNWVAVSGLPQPDGGVLASRIDTAVAGEVLLRGRLQRNGQDYRIGTLVVVGGDVASLAGEMVSLRGRLVGDALAVQRAMPDQLQSDPAAAFGPGISHFAIQALISGARGGADPFAAHLALPPGTALPAVAEPAILGLVRAGATGLVATSVNVAGGESADVGGMTAPRGTAHQPPSPGGPSFGHPGGPGPGGAGPGNGTGP</sequence>
<evidence type="ECO:0000256" key="2">
    <source>
        <dbReference type="SAM" id="SignalP"/>
    </source>
</evidence>
<keyword evidence="5" id="KW-1185">Reference proteome</keyword>
<dbReference type="Proteomes" id="UP000721844">
    <property type="component" value="Unassembled WGS sequence"/>
</dbReference>
<dbReference type="InterPro" id="IPR043724">
    <property type="entry name" value="DUF5666"/>
</dbReference>
<evidence type="ECO:0000313" key="4">
    <source>
        <dbReference type="EMBL" id="MCB8881554.1"/>
    </source>
</evidence>
<feature type="domain" description="DUF5666" evidence="3">
    <location>
        <begin position="152"/>
        <end position="205"/>
    </location>
</feature>
<evidence type="ECO:0000313" key="5">
    <source>
        <dbReference type="Proteomes" id="UP000721844"/>
    </source>
</evidence>
<feature type="region of interest" description="Disordered" evidence="1">
    <location>
        <begin position="342"/>
        <end position="384"/>
    </location>
</feature>
<proteinExistence type="predicted"/>
<organism evidence="4 5">
    <name type="scientific">Acidisoma cellulosilyticum</name>
    <dbReference type="NCBI Taxonomy" id="2802395"/>
    <lineage>
        <taxon>Bacteria</taxon>
        <taxon>Pseudomonadati</taxon>
        <taxon>Pseudomonadota</taxon>
        <taxon>Alphaproteobacteria</taxon>
        <taxon>Acetobacterales</taxon>
        <taxon>Acidocellaceae</taxon>
        <taxon>Acidisoma</taxon>
    </lineage>
</organism>
<feature type="chain" id="PRO_5037592894" description="DUF5666 domain-containing protein" evidence="2">
    <location>
        <begin position="22"/>
        <end position="384"/>
    </location>
</feature>
<evidence type="ECO:0000256" key="1">
    <source>
        <dbReference type="SAM" id="MobiDB-lite"/>
    </source>
</evidence>
<dbReference type="AlphaFoldDB" id="A0A963Z2J5"/>
<reference evidence="4 5" key="1">
    <citation type="journal article" date="2021" name="Microorganisms">
        <title>Acidisoma silvae sp. nov. and Acidisomacellulosilytica sp. nov., Two Acidophilic Bacteria Isolated from Decaying Wood, Hydrolyzing Cellulose and Producing Poly-3-hydroxybutyrate.</title>
        <authorList>
            <person name="Mieszkin S."/>
            <person name="Pouder E."/>
            <person name="Uroz S."/>
            <person name="Simon-Colin C."/>
            <person name="Alain K."/>
        </authorList>
    </citation>
    <scope>NUCLEOTIDE SEQUENCE [LARGE SCALE GENOMIC DNA]</scope>
    <source>
        <strain evidence="4 5">HW T5.17</strain>
    </source>
</reference>
<evidence type="ECO:0000259" key="3">
    <source>
        <dbReference type="Pfam" id="PF18914"/>
    </source>
</evidence>
<keyword evidence="2" id="KW-0732">Signal</keyword>
<feature type="signal peptide" evidence="2">
    <location>
        <begin position="1"/>
        <end position="21"/>
    </location>
</feature>
<gene>
    <name evidence="4" type="ORF">ACELLULO517_14985</name>
</gene>
<dbReference type="PROSITE" id="PS51257">
    <property type="entry name" value="PROKAR_LIPOPROTEIN"/>
    <property type="match status" value="1"/>
</dbReference>
<dbReference type="Pfam" id="PF18914">
    <property type="entry name" value="DUF5666"/>
    <property type="match status" value="1"/>
</dbReference>
<dbReference type="EMBL" id="JAESVA010000005">
    <property type="protein sequence ID" value="MCB8881554.1"/>
    <property type="molecule type" value="Genomic_DNA"/>
</dbReference>
<accession>A0A963Z2J5</accession>
<dbReference type="RefSeq" id="WP_227308226.1">
    <property type="nucleotide sequence ID" value="NZ_JAESVA010000005.1"/>
</dbReference>
<name>A0A963Z2J5_9PROT</name>